<evidence type="ECO:0000313" key="5">
    <source>
        <dbReference type="Proteomes" id="UP001580346"/>
    </source>
</evidence>
<feature type="coiled-coil region" evidence="2">
    <location>
        <begin position="517"/>
        <end position="550"/>
    </location>
</feature>
<dbReference type="Gene3D" id="3.40.50.1820">
    <property type="entry name" value="alpha/beta hydrolase"/>
    <property type="match status" value="1"/>
</dbReference>
<evidence type="ECO:0000313" key="4">
    <source>
        <dbReference type="EMBL" id="MFB5269527.1"/>
    </source>
</evidence>
<dbReference type="PANTHER" id="PTHR42776:SF27">
    <property type="entry name" value="DIPEPTIDYL PEPTIDASE FAMILY MEMBER 6"/>
    <property type="match status" value="1"/>
</dbReference>
<dbReference type="Proteomes" id="UP001580346">
    <property type="component" value="Unassembled WGS sequence"/>
</dbReference>
<proteinExistence type="predicted"/>
<feature type="domain" description="Peptidase S9 prolyl oligopeptidase catalytic" evidence="3">
    <location>
        <begin position="382"/>
        <end position="575"/>
    </location>
</feature>
<gene>
    <name evidence="4" type="ORF">ACE41H_22470</name>
</gene>
<dbReference type="InterPro" id="IPR001375">
    <property type="entry name" value="Peptidase_S9_cat"/>
</dbReference>
<evidence type="ECO:0000259" key="3">
    <source>
        <dbReference type="Pfam" id="PF00326"/>
    </source>
</evidence>
<dbReference type="InterPro" id="IPR011042">
    <property type="entry name" value="6-blade_b-propeller_TolB-like"/>
</dbReference>
<keyword evidence="5" id="KW-1185">Reference proteome</keyword>
<dbReference type="Gene3D" id="2.120.10.30">
    <property type="entry name" value="TolB, C-terminal domain"/>
    <property type="match status" value="1"/>
</dbReference>
<keyword evidence="2" id="KW-0175">Coiled coil</keyword>
<dbReference type="InterPro" id="IPR029058">
    <property type="entry name" value="AB_hydrolase_fold"/>
</dbReference>
<dbReference type="EMBL" id="JBHHMI010000033">
    <property type="protein sequence ID" value="MFB5269527.1"/>
    <property type="molecule type" value="Genomic_DNA"/>
</dbReference>
<dbReference type="SUPFAM" id="SSF82171">
    <property type="entry name" value="DPP6 N-terminal domain-like"/>
    <property type="match status" value="1"/>
</dbReference>
<comment type="caution">
    <text evidence="4">The sequence shown here is derived from an EMBL/GenBank/DDBJ whole genome shotgun (WGS) entry which is preliminary data.</text>
</comment>
<reference evidence="4 5" key="1">
    <citation type="submission" date="2024-09" db="EMBL/GenBank/DDBJ databases">
        <title>Paenibacillus zeirhizospherea sp. nov., isolated from surface of the maize (Zea mays) roots in a horticulture field, Hungary.</title>
        <authorList>
            <person name="Marton D."/>
            <person name="Farkas M."/>
            <person name="Bedics A."/>
            <person name="Toth E."/>
            <person name="Tancsics A."/>
            <person name="Boka K."/>
            <person name="Maroti G."/>
            <person name="Kriszt B."/>
            <person name="Cserhati M."/>
        </authorList>
    </citation>
    <scope>NUCLEOTIDE SEQUENCE [LARGE SCALE GENOMIC DNA]</scope>
    <source>
        <strain evidence="4 5">KCTC 33519</strain>
    </source>
</reference>
<dbReference type="PANTHER" id="PTHR42776">
    <property type="entry name" value="SERINE PEPTIDASE S9 FAMILY MEMBER"/>
    <property type="match status" value="1"/>
</dbReference>
<dbReference type="Pfam" id="PF00326">
    <property type="entry name" value="Peptidase_S9"/>
    <property type="match status" value="1"/>
</dbReference>
<protein>
    <submittedName>
        <fullName evidence="4">Alpha/beta fold hydrolase</fullName>
    </submittedName>
</protein>
<sequence length="575" mass="65179">MNIFDPSDIANMGWCDSYSIPSNNMSIVTWNATSGTALYWGHNMTRVIPELKESQCAPVATNRFIGFFIERVDEFQLQFWDLKKQQLITPDNSIFPSPYEIITYNEEYYLGILNNGEGKQELSLIHFRNEEEAIRIVKLVESQTIEELKPDISVRGQILMKRRCSNGSGNIICDYVLFDPETQTEMVIFEGSPTKIPMGGRWSPDGNKIVCLLRTTQGLIAEIVDVATGEKQSIADISLRELPVWHPDGERLLLTLDKWPTSSFMFYHIGMNEVQPLPMTFESMMVAPTWFEKTLYFLGISPNSPASLFSWKEGDEIPIQITPPQENINLGMPEVVDIDSKRGYLIPCLIYAPQKTTDKTILMLHGGPSGSWWANWSPVVLSFISKGFNVVLVNPRGSSIRNRNLPPVQPARYGVDDVADVKDCIDYLIRNGLAVKGKIGIYGHSYGGYLGFATMQSVSEVIGAVVITSGYIHPAVLLQSKDKLVRRFANYAFSPDVLTQPLDHIPSPQPVLQVHGENDLQLRIEDAENLHQLLERKNNTEHRFIRLSDENHAYRKKHNIIHWITEACTFFTRHL</sequence>
<evidence type="ECO:0000256" key="2">
    <source>
        <dbReference type="SAM" id="Coils"/>
    </source>
</evidence>
<name>A0ABV5AZ77_9BACL</name>
<dbReference type="GO" id="GO:0016787">
    <property type="term" value="F:hydrolase activity"/>
    <property type="evidence" value="ECO:0007669"/>
    <property type="project" value="UniProtKB-KW"/>
</dbReference>
<dbReference type="SUPFAM" id="SSF53474">
    <property type="entry name" value="alpha/beta-Hydrolases"/>
    <property type="match status" value="1"/>
</dbReference>
<evidence type="ECO:0000256" key="1">
    <source>
        <dbReference type="ARBA" id="ARBA00022801"/>
    </source>
</evidence>
<keyword evidence="1 4" id="KW-0378">Hydrolase</keyword>
<dbReference type="RefSeq" id="WP_375357798.1">
    <property type="nucleotide sequence ID" value="NZ_JBHHMI010000033.1"/>
</dbReference>
<accession>A0ABV5AZ77</accession>
<organism evidence="4 5">
    <name type="scientific">Paenibacillus enshidis</name>
    <dbReference type="NCBI Taxonomy" id="1458439"/>
    <lineage>
        <taxon>Bacteria</taxon>
        <taxon>Bacillati</taxon>
        <taxon>Bacillota</taxon>
        <taxon>Bacilli</taxon>
        <taxon>Bacillales</taxon>
        <taxon>Paenibacillaceae</taxon>
        <taxon>Paenibacillus</taxon>
    </lineage>
</organism>